<evidence type="ECO:0000256" key="9">
    <source>
        <dbReference type="ARBA" id="ARBA00023136"/>
    </source>
</evidence>
<dbReference type="Gene3D" id="3.30.1520.10">
    <property type="entry name" value="Phox-like domain"/>
    <property type="match status" value="1"/>
</dbReference>
<evidence type="ECO:0000256" key="4">
    <source>
        <dbReference type="ARBA" id="ARBA00010883"/>
    </source>
</evidence>
<evidence type="ECO:0000256" key="6">
    <source>
        <dbReference type="ARBA" id="ARBA00022448"/>
    </source>
</evidence>
<comment type="function">
    <text evidence="1">Required for vacuolar protein sorting.</text>
</comment>
<dbReference type="InterPro" id="IPR045734">
    <property type="entry name" value="Snx8_BAR_dom"/>
</dbReference>
<reference evidence="10 11" key="1">
    <citation type="journal article" date="2018" name="New Phytol.">
        <title>Phylogenomics of Endogonaceae and evolution of mycorrhizas within Mucoromycota.</title>
        <authorList>
            <person name="Chang Y."/>
            <person name="Desiro A."/>
            <person name="Na H."/>
            <person name="Sandor L."/>
            <person name="Lipzen A."/>
            <person name="Clum A."/>
            <person name="Barry K."/>
            <person name="Grigoriev I.V."/>
            <person name="Martin F.M."/>
            <person name="Stajich J.E."/>
            <person name="Smith M.E."/>
            <person name="Bonito G."/>
            <person name="Spatafora J.W."/>
        </authorList>
    </citation>
    <scope>NUCLEOTIDE SEQUENCE [LARGE SCALE GENOMIC DNA]</scope>
    <source>
        <strain evidence="10 11">GMNB39</strain>
    </source>
</reference>
<evidence type="ECO:0000256" key="3">
    <source>
        <dbReference type="ARBA" id="ARBA00004496"/>
    </source>
</evidence>
<keyword evidence="6" id="KW-0813">Transport</keyword>
<evidence type="ECO:0000256" key="7">
    <source>
        <dbReference type="ARBA" id="ARBA00022490"/>
    </source>
</evidence>
<dbReference type="InterPro" id="IPR027267">
    <property type="entry name" value="AH/BAR_dom_sf"/>
</dbReference>
<dbReference type="InterPro" id="IPR028662">
    <property type="entry name" value="SNX8/Mvp1"/>
</dbReference>
<dbReference type="Pfam" id="PF00787">
    <property type="entry name" value="PX"/>
    <property type="match status" value="1"/>
</dbReference>
<comment type="caution">
    <text evidence="10">The sequence shown here is derived from an EMBL/GenBank/DDBJ whole genome shotgun (WGS) entry which is preliminary data.</text>
</comment>
<evidence type="ECO:0000256" key="8">
    <source>
        <dbReference type="ARBA" id="ARBA00022927"/>
    </source>
</evidence>
<dbReference type="PANTHER" id="PTHR47554:SF1">
    <property type="entry name" value="SORTING NEXIN MVP1"/>
    <property type="match status" value="1"/>
</dbReference>
<proteinExistence type="inferred from homology"/>
<keyword evidence="9" id="KW-0472">Membrane</keyword>
<gene>
    <name evidence="10" type="ORF">BC936DRAFT_147597</name>
</gene>
<dbReference type="GO" id="GO:0005829">
    <property type="term" value="C:cytosol"/>
    <property type="evidence" value="ECO:0007669"/>
    <property type="project" value="GOC"/>
</dbReference>
<dbReference type="InterPro" id="IPR036871">
    <property type="entry name" value="PX_dom_sf"/>
</dbReference>
<dbReference type="AlphaFoldDB" id="A0A433D4X1"/>
<keyword evidence="8" id="KW-0653">Protein transport</keyword>
<dbReference type="PROSITE" id="PS50195">
    <property type="entry name" value="PX"/>
    <property type="match status" value="1"/>
</dbReference>
<evidence type="ECO:0000256" key="5">
    <source>
        <dbReference type="ARBA" id="ARBA00014268"/>
    </source>
</evidence>
<dbReference type="GO" id="GO:0006623">
    <property type="term" value="P:protein targeting to vacuole"/>
    <property type="evidence" value="ECO:0007669"/>
    <property type="project" value="TreeGrafter"/>
</dbReference>
<dbReference type="Gene3D" id="1.20.1270.60">
    <property type="entry name" value="Arfaptin homology (AH) domain/BAR domain"/>
    <property type="match status" value="1"/>
</dbReference>
<dbReference type="GO" id="GO:0042147">
    <property type="term" value="P:retrograde transport, endosome to Golgi"/>
    <property type="evidence" value="ECO:0007669"/>
    <property type="project" value="InterPro"/>
</dbReference>
<dbReference type="GO" id="GO:0005768">
    <property type="term" value="C:endosome"/>
    <property type="evidence" value="ECO:0007669"/>
    <property type="project" value="TreeGrafter"/>
</dbReference>
<name>A0A433D4X1_9FUNG</name>
<organism evidence="10 11">
    <name type="scientific">Jimgerdemannia flammicorona</name>
    <dbReference type="NCBI Taxonomy" id="994334"/>
    <lineage>
        <taxon>Eukaryota</taxon>
        <taxon>Fungi</taxon>
        <taxon>Fungi incertae sedis</taxon>
        <taxon>Mucoromycota</taxon>
        <taxon>Mucoromycotina</taxon>
        <taxon>Endogonomycetes</taxon>
        <taxon>Endogonales</taxon>
        <taxon>Endogonaceae</taxon>
        <taxon>Jimgerdemannia</taxon>
    </lineage>
</organism>
<evidence type="ECO:0000256" key="2">
    <source>
        <dbReference type="ARBA" id="ARBA00004287"/>
    </source>
</evidence>
<dbReference type="InterPro" id="IPR001683">
    <property type="entry name" value="PX_dom"/>
</dbReference>
<comment type="similarity">
    <text evidence="4">Belongs to the sorting nexin family.</text>
</comment>
<dbReference type="EMBL" id="RBNI01006624">
    <property type="protein sequence ID" value="RUP45907.1"/>
    <property type="molecule type" value="Genomic_DNA"/>
</dbReference>
<dbReference type="GO" id="GO:0016020">
    <property type="term" value="C:membrane"/>
    <property type="evidence" value="ECO:0007669"/>
    <property type="project" value="UniProtKB-SubCell"/>
</dbReference>
<keyword evidence="11" id="KW-1185">Reference proteome</keyword>
<dbReference type="Proteomes" id="UP000268093">
    <property type="component" value="Unassembled WGS sequence"/>
</dbReference>
<dbReference type="SUPFAM" id="SSF64268">
    <property type="entry name" value="PX domain"/>
    <property type="match status" value="1"/>
</dbReference>
<dbReference type="CDD" id="cd06866">
    <property type="entry name" value="PX_SNX8_Mvp1p_like"/>
    <property type="match status" value="1"/>
</dbReference>
<dbReference type="InterPro" id="IPR035704">
    <property type="entry name" value="SNX8/Mvp1_PX"/>
</dbReference>
<evidence type="ECO:0000313" key="11">
    <source>
        <dbReference type="Proteomes" id="UP000268093"/>
    </source>
</evidence>
<protein>
    <recommendedName>
        <fullName evidence="5">Sorting nexin MVP1</fullName>
    </recommendedName>
</protein>
<comment type="subcellular location">
    <subcellularLocation>
        <location evidence="3">Cytoplasm</location>
    </subcellularLocation>
    <subcellularLocation>
        <location evidence="2">Membrane</location>
        <topology evidence="2">Peripheral membrane protein</topology>
        <orientation evidence="2">Cytoplasmic side</orientation>
    </subcellularLocation>
</comment>
<keyword evidence="7" id="KW-0963">Cytoplasm</keyword>
<dbReference type="GO" id="GO:0032266">
    <property type="term" value="F:phosphatidylinositol-3-phosphate binding"/>
    <property type="evidence" value="ECO:0007669"/>
    <property type="project" value="TreeGrafter"/>
</dbReference>
<sequence>MRSPTHRIFPSSDVSLKNVAARKDDLPVPALPRLETLLAKPINPSNAPASPPAHRNSVDDPWRSSQPAPPAVNGYSSRGHPNPATTAASPYTGGSFTATHFNTTSTDSPPAPLAIPPSLSNPGGVRQEEYQWFLDMDLIKVTVAPEREGFLLFKHVNYIVESQQRASTATRRFSDFWWLMETLGKRYPFRILPNMPPKKLGGIDDAFLEKRRKGLARFINFVARHPVLRADEVVVAFLTEPTEFVIWRRQFPPSVEEEFARKRPSPADFESQIPVDLDDRLEKVRKRLGPSIEHYKNMCFILEKFIRRYESAATDYVRYGSTLNMLGDTEKQCHLEDCHNCGQVVRGYQQVSAYMERASTILEEQANADNDGVLENLKRHRDLLVSVKELFDRKDRLSGNTIELVQKRIAGNQIKLAAAREQAGQEDMARRLEKTVENVSTTGCRLRKVKKSKLDINHDFIDIEYQKHRAIHIRFSLHQELSLYHKQMAFVSILYQGYVNSQIKYAQRTMDNWKALSGPVYDMPVETTGFG</sequence>
<dbReference type="PANTHER" id="PTHR47554">
    <property type="entry name" value="SORTING NEXIN MVP1"/>
    <property type="match status" value="1"/>
</dbReference>
<accession>A0A433D4X1</accession>
<dbReference type="Pfam" id="PF19566">
    <property type="entry name" value="Snx8_BAR_dom"/>
    <property type="match status" value="1"/>
</dbReference>
<dbReference type="SMART" id="SM00312">
    <property type="entry name" value="PX"/>
    <property type="match status" value="1"/>
</dbReference>
<dbReference type="OrthoDB" id="2427985at2759"/>
<evidence type="ECO:0000313" key="10">
    <source>
        <dbReference type="EMBL" id="RUP45907.1"/>
    </source>
</evidence>
<evidence type="ECO:0000256" key="1">
    <source>
        <dbReference type="ARBA" id="ARBA00002474"/>
    </source>
</evidence>